<dbReference type="InterPro" id="IPR007497">
    <property type="entry name" value="SIMPL/DUF541"/>
</dbReference>
<gene>
    <name evidence="2" type="ORF">tinsulaeT_01150</name>
</gene>
<sequence length="251" mass="27701">MKKLVMIGACLLWLFSTLTMANEGIEVIGKASVDVMPDQFSLTIRIKERGRSASKTKALIDSKSAQITRMFVQEGVKASAIDSSQVSMYPIYEKPAMKFQPSEVKTQINENSKVKFSTKQSAQANEQQVAWFDVGRTITVSFTEWAIYDKVLDQVVKLGVSHISPMEMSFQTPDKHYQQALFKAIAHAKSKALAIAEQAGVKLGQLVSLKETSHFAPVMYRMASESSTAFNSSTTKKAISAQVIAVYQIDG</sequence>
<accession>A0ABQ6GPY2</accession>
<evidence type="ECO:0000313" key="2">
    <source>
        <dbReference type="EMBL" id="GLX76775.1"/>
    </source>
</evidence>
<dbReference type="InterPro" id="IPR052022">
    <property type="entry name" value="26kDa_periplasmic_antigen"/>
</dbReference>
<dbReference type="Gene3D" id="3.30.110.170">
    <property type="entry name" value="Protein of unknown function (DUF541), domain 1"/>
    <property type="match status" value="1"/>
</dbReference>
<dbReference type="EMBL" id="BSST01000001">
    <property type="protein sequence ID" value="GLX76775.1"/>
    <property type="molecule type" value="Genomic_DNA"/>
</dbReference>
<evidence type="ECO:0000256" key="1">
    <source>
        <dbReference type="SAM" id="SignalP"/>
    </source>
</evidence>
<keyword evidence="3" id="KW-1185">Reference proteome</keyword>
<feature type="chain" id="PRO_5047125818" description="DUF541 domain-containing protein" evidence="1">
    <location>
        <begin position="22"/>
        <end position="251"/>
    </location>
</feature>
<keyword evidence="1" id="KW-0732">Signal</keyword>
<dbReference type="Gene3D" id="3.30.70.2970">
    <property type="entry name" value="Protein of unknown function (DUF541), domain 2"/>
    <property type="match status" value="1"/>
</dbReference>
<name>A0ABQ6GPY2_9GAMM</name>
<reference evidence="2 3" key="1">
    <citation type="submission" date="2023-03" db="EMBL/GenBank/DDBJ databases">
        <title>Draft genome sequence of Thalassotalea insulae KCTC 62186T.</title>
        <authorList>
            <person name="Sawabe T."/>
        </authorList>
    </citation>
    <scope>NUCLEOTIDE SEQUENCE [LARGE SCALE GENOMIC DNA]</scope>
    <source>
        <strain evidence="2 3">KCTC 62186</strain>
    </source>
</reference>
<protein>
    <recommendedName>
        <fullName evidence="4">DUF541 domain-containing protein</fullName>
    </recommendedName>
</protein>
<dbReference type="PANTHER" id="PTHR34387">
    <property type="entry name" value="SLR1258 PROTEIN"/>
    <property type="match status" value="1"/>
</dbReference>
<dbReference type="PANTHER" id="PTHR34387:SF2">
    <property type="entry name" value="SLR1258 PROTEIN"/>
    <property type="match status" value="1"/>
</dbReference>
<proteinExistence type="predicted"/>
<dbReference type="Pfam" id="PF04402">
    <property type="entry name" value="SIMPL"/>
    <property type="match status" value="1"/>
</dbReference>
<dbReference type="RefSeq" id="WP_284242564.1">
    <property type="nucleotide sequence ID" value="NZ_BSST01000001.1"/>
</dbReference>
<evidence type="ECO:0008006" key="4">
    <source>
        <dbReference type="Google" id="ProtNLM"/>
    </source>
</evidence>
<feature type="signal peptide" evidence="1">
    <location>
        <begin position="1"/>
        <end position="21"/>
    </location>
</feature>
<evidence type="ECO:0000313" key="3">
    <source>
        <dbReference type="Proteomes" id="UP001157186"/>
    </source>
</evidence>
<organism evidence="2 3">
    <name type="scientific">Thalassotalea insulae</name>
    <dbReference type="NCBI Taxonomy" id="2056778"/>
    <lineage>
        <taxon>Bacteria</taxon>
        <taxon>Pseudomonadati</taxon>
        <taxon>Pseudomonadota</taxon>
        <taxon>Gammaproteobacteria</taxon>
        <taxon>Alteromonadales</taxon>
        <taxon>Colwelliaceae</taxon>
        <taxon>Thalassotalea</taxon>
    </lineage>
</organism>
<dbReference type="Proteomes" id="UP001157186">
    <property type="component" value="Unassembled WGS sequence"/>
</dbReference>
<comment type="caution">
    <text evidence="2">The sequence shown here is derived from an EMBL/GenBank/DDBJ whole genome shotgun (WGS) entry which is preliminary data.</text>
</comment>